<feature type="coiled-coil region" evidence="1">
    <location>
        <begin position="96"/>
        <end position="145"/>
    </location>
</feature>
<evidence type="ECO:0000256" key="1">
    <source>
        <dbReference type="SAM" id="Coils"/>
    </source>
</evidence>
<feature type="region of interest" description="Disordered" evidence="2">
    <location>
        <begin position="152"/>
        <end position="195"/>
    </location>
</feature>
<evidence type="ECO:0000313" key="4">
    <source>
        <dbReference type="Proteomes" id="UP000280935"/>
    </source>
</evidence>
<dbReference type="RefSeq" id="WP_125228545.1">
    <property type="nucleotide sequence ID" value="NZ_RQYT01000030.1"/>
</dbReference>
<proteinExistence type="predicted"/>
<gene>
    <name evidence="3" type="ORF">EII35_11150</name>
</gene>
<reference evidence="3 4" key="1">
    <citation type="submission" date="2018-11" db="EMBL/GenBank/DDBJ databases">
        <title>Genomes From Bacteria Associated with the Canine Oral Cavity: a Test Case for Automated Genome-Based Taxonomic Assignment.</title>
        <authorList>
            <person name="Coil D.A."/>
            <person name="Jospin G."/>
            <person name="Darling A.E."/>
            <person name="Wallis C."/>
            <person name="Davis I.J."/>
            <person name="Harris S."/>
            <person name="Eisen J.A."/>
            <person name="Holcombe L.J."/>
            <person name="O'Flynn C."/>
        </authorList>
    </citation>
    <scope>NUCLEOTIDE SEQUENCE [LARGE SCALE GENOMIC DNA]</scope>
    <source>
        <strain evidence="3 4">OH2822_COT-296</strain>
    </source>
</reference>
<feature type="compositionally biased region" description="Basic and acidic residues" evidence="2">
    <location>
        <begin position="174"/>
        <end position="186"/>
    </location>
</feature>
<accession>A0A3P1WS12</accession>
<dbReference type="OrthoDB" id="9780606at2"/>
<comment type="caution">
    <text evidence="3">The sequence shown here is derived from an EMBL/GenBank/DDBJ whole genome shotgun (WGS) entry which is preliminary data.</text>
</comment>
<name>A0A3P1WS12_9ACTN</name>
<organism evidence="3 4">
    <name type="scientific">Arachnia propionica</name>
    <dbReference type="NCBI Taxonomy" id="1750"/>
    <lineage>
        <taxon>Bacteria</taxon>
        <taxon>Bacillati</taxon>
        <taxon>Actinomycetota</taxon>
        <taxon>Actinomycetes</taxon>
        <taxon>Propionibacteriales</taxon>
        <taxon>Propionibacteriaceae</taxon>
        <taxon>Arachnia</taxon>
    </lineage>
</organism>
<evidence type="ECO:0000313" key="3">
    <source>
        <dbReference type="EMBL" id="RRD48756.1"/>
    </source>
</evidence>
<dbReference type="AlphaFoldDB" id="A0A3P1WS12"/>
<keyword evidence="1" id="KW-0175">Coiled coil</keyword>
<protein>
    <submittedName>
        <fullName evidence="3">Uncharacterized protein</fullName>
    </submittedName>
</protein>
<dbReference type="EMBL" id="RQYT01000030">
    <property type="protein sequence ID" value="RRD48756.1"/>
    <property type="molecule type" value="Genomic_DNA"/>
</dbReference>
<dbReference type="Proteomes" id="UP000280935">
    <property type="component" value="Unassembled WGS sequence"/>
</dbReference>
<evidence type="ECO:0000256" key="2">
    <source>
        <dbReference type="SAM" id="MobiDB-lite"/>
    </source>
</evidence>
<sequence>MSILNWLRRTPKKSEPETRIMPKPVKVDLDDYRTHTSYFSRLSRWDIYRPLPMSEEIPDLEPQLRKIEERVTRHAADSTLDGLVPDLLDREIHENCAEVRARIDAAHEQAREMLKQFLEQAMAAEAELQQHITRLRHRRARSEREFCRAWQELTGEEPALPQPEGPGAEGVATTRDESLDDHDRLHRPAIIELDH</sequence>